<name>A0A8I6WWS5_HORVV</name>
<dbReference type="Pfam" id="PF01657">
    <property type="entry name" value="Stress-antifung"/>
    <property type="match status" value="1"/>
</dbReference>
<dbReference type="Proteomes" id="UP000011116">
    <property type="component" value="Chromosome 3H"/>
</dbReference>
<organism evidence="4 5">
    <name type="scientific">Hordeum vulgare subsp. vulgare</name>
    <name type="common">Domesticated barley</name>
    <dbReference type="NCBI Taxonomy" id="112509"/>
    <lineage>
        <taxon>Eukaryota</taxon>
        <taxon>Viridiplantae</taxon>
        <taxon>Streptophyta</taxon>
        <taxon>Embryophyta</taxon>
        <taxon>Tracheophyta</taxon>
        <taxon>Spermatophyta</taxon>
        <taxon>Magnoliopsida</taxon>
        <taxon>Liliopsida</taxon>
        <taxon>Poales</taxon>
        <taxon>Poaceae</taxon>
        <taxon>BOP clade</taxon>
        <taxon>Pooideae</taxon>
        <taxon>Triticodae</taxon>
        <taxon>Triticeae</taxon>
        <taxon>Hordeinae</taxon>
        <taxon>Hordeum</taxon>
    </lineage>
</organism>
<evidence type="ECO:0000313" key="4">
    <source>
        <dbReference type="EnsemblPlants" id="HORVU.MOREX.r3.3HG0232550.1.CDS1"/>
    </source>
</evidence>
<sequence length="244" mass="27176">MVALVLLTTVTAASPMTGYWDYLCDDGNYTAPSKYQQNLEKLSTTLPEAVASSPTLFYRQIAGSSQDRIHALARCHGDTEAYDCERCLTRAFQDARVVCTFRKSVSIYYDTCSLWFAEKNIKIHLGYWKSDLMADGPPIPAYCKAFKKDASTLIADVARKAADSPQRHATGEKDRDERACKYKLYSYADCLPGISAAECQACLEDLTTTPNLSGGQMGERKATLLCSYRLEPYQFFKATKGELP</sequence>
<feature type="domain" description="Gnk2-homologous" evidence="3">
    <location>
        <begin position="127"/>
        <end position="235"/>
    </location>
</feature>
<dbReference type="PANTHER" id="PTHR32099:SF86">
    <property type="entry name" value="GNK2-HOMOLOGOUS DOMAIN-CONTAINING PROTEIN"/>
    <property type="match status" value="1"/>
</dbReference>
<dbReference type="PROSITE" id="PS51473">
    <property type="entry name" value="GNK2"/>
    <property type="match status" value="2"/>
</dbReference>
<dbReference type="GeneID" id="123442766"/>
<dbReference type="RefSeq" id="XP_044974835.1">
    <property type="nucleotide sequence ID" value="XM_045118900.1"/>
</dbReference>
<dbReference type="EnsemblPlants" id="HORVU.MOREX.r3.3HG0232550.1">
    <property type="protein sequence ID" value="HORVU.MOREX.r3.3HG0232550.1.CDS1"/>
    <property type="gene ID" value="HORVU.MOREX.r3.3HG0232550"/>
</dbReference>
<dbReference type="PANTHER" id="PTHR32099">
    <property type="entry name" value="CYSTEINE-RICH REPEAT SECRETORY PROTEIN"/>
    <property type="match status" value="1"/>
</dbReference>
<gene>
    <name evidence="4" type="primary">LOC123442766</name>
</gene>
<dbReference type="SMR" id="A0A8I6WWS5"/>
<dbReference type="OrthoDB" id="690975at2759"/>
<reference evidence="4" key="3">
    <citation type="submission" date="2022-01" db="UniProtKB">
        <authorList>
            <consortium name="EnsemblPlants"/>
        </authorList>
    </citation>
    <scope>IDENTIFICATION</scope>
    <source>
        <strain evidence="4">subsp. vulgare</strain>
    </source>
</reference>
<feature type="domain" description="Gnk2-homologous" evidence="3">
    <location>
        <begin position="17"/>
        <end position="121"/>
    </location>
</feature>
<dbReference type="InterPro" id="IPR038408">
    <property type="entry name" value="GNK2_sf"/>
</dbReference>
<reference evidence="4" key="2">
    <citation type="submission" date="2020-10" db="EMBL/GenBank/DDBJ databases">
        <authorList>
            <person name="Scholz U."/>
            <person name="Mascher M."/>
            <person name="Fiebig A."/>
        </authorList>
    </citation>
    <scope>NUCLEOTIDE SEQUENCE [LARGE SCALE GENOMIC DNA]</scope>
    <source>
        <strain evidence="4">cv. Morex</strain>
    </source>
</reference>
<dbReference type="InterPro" id="IPR002902">
    <property type="entry name" value="GNK2"/>
</dbReference>
<dbReference type="Gene3D" id="3.30.430.20">
    <property type="entry name" value="Gnk2 domain, C-X8-C-X2-C motif"/>
    <property type="match status" value="2"/>
</dbReference>
<proteinExistence type="predicted"/>
<keyword evidence="2" id="KW-0677">Repeat</keyword>
<evidence type="ECO:0000256" key="2">
    <source>
        <dbReference type="ARBA" id="ARBA00022737"/>
    </source>
</evidence>
<dbReference type="KEGG" id="hvg:123442766"/>
<evidence type="ECO:0000259" key="3">
    <source>
        <dbReference type="PROSITE" id="PS51473"/>
    </source>
</evidence>
<protein>
    <recommendedName>
        <fullName evidence="3">Gnk2-homologous domain-containing protein</fullName>
    </recommendedName>
</protein>
<dbReference type="Gramene" id="HORVU.MOREX.r2.3HG0193110.1">
    <property type="protein sequence ID" value="HORVU.MOREX.r2.3HG0193110.1.CDS.1"/>
    <property type="gene ID" value="HORVU.MOREX.r2.3HG0193110"/>
</dbReference>
<dbReference type="CDD" id="cd23509">
    <property type="entry name" value="Gnk2-like"/>
    <property type="match status" value="1"/>
</dbReference>
<reference evidence="5" key="1">
    <citation type="journal article" date="2012" name="Nature">
        <title>A physical, genetic and functional sequence assembly of the barley genome.</title>
        <authorList>
            <consortium name="The International Barley Genome Sequencing Consortium"/>
            <person name="Mayer K.F."/>
            <person name="Waugh R."/>
            <person name="Brown J.W."/>
            <person name="Schulman A."/>
            <person name="Langridge P."/>
            <person name="Platzer M."/>
            <person name="Fincher G.B."/>
            <person name="Muehlbauer G.J."/>
            <person name="Sato K."/>
            <person name="Close T.J."/>
            <person name="Wise R.P."/>
            <person name="Stein N."/>
        </authorList>
    </citation>
    <scope>NUCLEOTIDE SEQUENCE [LARGE SCALE GENOMIC DNA]</scope>
    <source>
        <strain evidence="5">cv. Morex</strain>
    </source>
</reference>
<evidence type="ECO:0000313" key="5">
    <source>
        <dbReference type="Proteomes" id="UP000011116"/>
    </source>
</evidence>
<evidence type="ECO:0000256" key="1">
    <source>
        <dbReference type="ARBA" id="ARBA00022729"/>
    </source>
</evidence>
<accession>A0A8I6WWS5</accession>
<dbReference type="Gramene" id="HORVU.MOREX.r3.3HG0232550.1">
    <property type="protein sequence ID" value="HORVU.MOREX.r3.3HG0232550.1.CDS1"/>
    <property type="gene ID" value="HORVU.MOREX.r3.3HG0232550"/>
</dbReference>
<keyword evidence="5" id="KW-1185">Reference proteome</keyword>
<dbReference type="AlphaFoldDB" id="A0A8I6WWS5"/>
<keyword evidence="1" id="KW-0732">Signal</keyword>